<dbReference type="EMBL" id="CAJPIZ010003381">
    <property type="protein sequence ID" value="CAG2106285.1"/>
    <property type="molecule type" value="Genomic_DNA"/>
</dbReference>
<evidence type="ECO:0000256" key="6">
    <source>
        <dbReference type="ARBA" id="ARBA00023002"/>
    </source>
</evidence>
<evidence type="ECO:0000256" key="3">
    <source>
        <dbReference type="ARBA" id="ARBA00006013"/>
    </source>
</evidence>
<dbReference type="NCBIfam" id="TIGR01692">
    <property type="entry name" value="HIBADH"/>
    <property type="match status" value="1"/>
</dbReference>
<keyword evidence="8" id="KW-0496">Mitochondrion</keyword>
<dbReference type="AlphaFoldDB" id="A0A7R9PYU0"/>
<comment type="subcellular location">
    <subcellularLocation>
        <location evidence="1">Mitochondrion</location>
    </subcellularLocation>
</comment>
<evidence type="ECO:0000313" key="15">
    <source>
        <dbReference type="Proteomes" id="UP000759131"/>
    </source>
</evidence>
<dbReference type="InterPro" id="IPR013328">
    <property type="entry name" value="6PGD_dom2"/>
</dbReference>
<comment type="similarity">
    <text evidence="3">Belongs to the HIBADH-related family. 3-hydroxyisobutyrate dehydrogenase subfamily.</text>
</comment>
<keyword evidence="4 11" id="KW-0101">Branched-chain amino acid catabolism</keyword>
<dbReference type="SUPFAM" id="SSF48179">
    <property type="entry name" value="6-phosphogluconate dehydrogenase C-terminal domain-like"/>
    <property type="match status" value="1"/>
</dbReference>
<dbReference type="Proteomes" id="UP000759131">
    <property type="component" value="Unassembled WGS sequence"/>
</dbReference>
<dbReference type="Pfam" id="PF14833">
    <property type="entry name" value="NAD_binding_11"/>
    <property type="match status" value="1"/>
</dbReference>
<dbReference type="UniPathway" id="UPA00362"/>
<evidence type="ECO:0000256" key="10">
    <source>
        <dbReference type="PIRSR" id="PIRSR000103-1"/>
    </source>
</evidence>
<dbReference type="PANTHER" id="PTHR22981">
    <property type="entry name" value="3-HYDROXYISOBUTYRATE DEHYDROGENASE-RELATED"/>
    <property type="match status" value="1"/>
</dbReference>
<dbReference type="PROSITE" id="PS00895">
    <property type="entry name" value="3_HYDROXYISOBUT_DH"/>
    <property type="match status" value="1"/>
</dbReference>
<evidence type="ECO:0000256" key="1">
    <source>
        <dbReference type="ARBA" id="ARBA00004173"/>
    </source>
</evidence>
<accession>A0A7R9PYU0</accession>
<evidence type="ECO:0000256" key="5">
    <source>
        <dbReference type="ARBA" id="ARBA00022946"/>
    </source>
</evidence>
<dbReference type="OrthoDB" id="435038at2759"/>
<dbReference type="Gene3D" id="1.10.1040.10">
    <property type="entry name" value="N-(1-d-carboxylethyl)-l-norvaline Dehydrogenase, domain 2"/>
    <property type="match status" value="1"/>
</dbReference>
<dbReference type="SUPFAM" id="SSF51735">
    <property type="entry name" value="NAD(P)-binding Rossmann-fold domains"/>
    <property type="match status" value="1"/>
</dbReference>
<dbReference type="EMBL" id="OC857956">
    <property type="protein sequence ID" value="CAD7625855.1"/>
    <property type="molecule type" value="Genomic_DNA"/>
</dbReference>
<comment type="pathway">
    <text evidence="2 11">Amino-acid degradation; L-valine degradation.</text>
</comment>
<dbReference type="FunFam" id="3.40.50.720:FF:000119">
    <property type="entry name" value="3-hydroxyisobutyrate dehydrogenase"/>
    <property type="match status" value="1"/>
</dbReference>
<dbReference type="Pfam" id="PF03446">
    <property type="entry name" value="NAD_binding_2"/>
    <property type="match status" value="1"/>
</dbReference>
<evidence type="ECO:0000256" key="8">
    <source>
        <dbReference type="ARBA" id="ARBA00023128"/>
    </source>
</evidence>
<dbReference type="FunFam" id="1.10.1040.10:FF:000006">
    <property type="entry name" value="3-hydroxyisobutyrate dehydrogenase"/>
    <property type="match status" value="1"/>
</dbReference>
<evidence type="ECO:0000256" key="9">
    <source>
        <dbReference type="ARBA" id="ARBA00049197"/>
    </source>
</evidence>
<evidence type="ECO:0000256" key="11">
    <source>
        <dbReference type="RuleBase" id="RU910714"/>
    </source>
</evidence>
<dbReference type="GO" id="GO:0050661">
    <property type="term" value="F:NADP binding"/>
    <property type="evidence" value="ECO:0007669"/>
    <property type="project" value="InterPro"/>
</dbReference>
<keyword evidence="7 11" id="KW-0520">NAD</keyword>
<feature type="active site" evidence="10">
    <location>
        <position position="177"/>
    </location>
</feature>
<dbReference type="EC" id="1.1.1.31" evidence="11"/>
<evidence type="ECO:0000313" key="14">
    <source>
        <dbReference type="EMBL" id="CAD7625855.1"/>
    </source>
</evidence>
<evidence type="ECO:0000259" key="12">
    <source>
        <dbReference type="Pfam" id="PF03446"/>
    </source>
</evidence>
<dbReference type="InterPro" id="IPR036291">
    <property type="entry name" value="NAD(P)-bd_dom_sf"/>
</dbReference>
<proteinExistence type="inferred from homology"/>
<evidence type="ECO:0000256" key="7">
    <source>
        <dbReference type="ARBA" id="ARBA00023027"/>
    </source>
</evidence>
<feature type="domain" description="6-phosphogluconate dehydrogenase NADP-binding" evidence="12">
    <location>
        <begin position="10"/>
        <end position="168"/>
    </location>
</feature>
<reference evidence="14" key="1">
    <citation type="submission" date="2020-11" db="EMBL/GenBank/DDBJ databases">
        <authorList>
            <person name="Tran Van P."/>
        </authorList>
    </citation>
    <scope>NUCLEOTIDE SEQUENCE</scope>
</reference>
<dbReference type="InterPro" id="IPR029154">
    <property type="entry name" value="HIBADH-like_NADP-bd"/>
</dbReference>
<dbReference type="InterPro" id="IPR006115">
    <property type="entry name" value="6PGDH_NADP-bd"/>
</dbReference>
<dbReference type="InterPro" id="IPR015815">
    <property type="entry name" value="HIBADH-related"/>
</dbReference>
<gene>
    <name evidence="14" type="ORF">OSB1V03_LOCUS6288</name>
</gene>
<dbReference type="GO" id="GO:0005739">
    <property type="term" value="C:mitochondrion"/>
    <property type="evidence" value="ECO:0007669"/>
    <property type="project" value="UniProtKB-SubCell"/>
</dbReference>
<keyword evidence="6 11" id="KW-0560">Oxidoreductase</keyword>
<keyword evidence="5" id="KW-0809">Transit peptide</keyword>
<dbReference type="Gene3D" id="3.40.50.720">
    <property type="entry name" value="NAD(P)-binding Rossmann-like Domain"/>
    <property type="match status" value="1"/>
</dbReference>
<name>A0A7R9PYU0_9ACAR</name>
<evidence type="ECO:0000256" key="2">
    <source>
        <dbReference type="ARBA" id="ARBA00005109"/>
    </source>
</evidence>
<organism evidence="14">
    <name type="scientific">Medioppia subpectinata</name>
    <dbReference type="NCBI Taxonomy" id="1979941"/>
    <lineage>
        <taxon>Eukaryota</taxon>
        <taxon>Metazoa</taxon>
        <taxon>Ecdysozoa</taxon>
        <taxon>Arthropoda</taxon>
        <taxon>Chelicerata</taxon>
        <taxon>Arachnida</taxon>
        <taxon>Acari</taxon>
        <taxon>Acariformes</taxon>
        <taxon>Sarcoptiformes</taxon>
        <taxon>Oribatida</taxon>
        <taxon>Brachypylina</taxon>
        <taxon>Oppioidea</taxon>
        <taxon>Oppiidae</taxon>
        <taxon>Medioppia</taxon>
    </lineage>
</organism>
<keyword evidence="15" id="KW-1185">Reference proteome</keyword>
<dbReference type="PIRSF" id="PIRSF000103">
    <property type="entry name" value="HIBADH"/>
    <property type="match status" value="1"/>
</dbReference>
<dbReference type="InterPro" id="IPR008927">
    <property type="entry name" value="6-PGluconate_DH-like_C_sf"/>
</dbReference>
<feature type="domain" description="3-hydroxyisobutyrate dehydrogenase-like NAD-binding" evidence="13">
    <location>
        <begin position="171"/>
        <end position="297"/>
    </location>
</feature>
<dbReference type="InterPro" id="IPR002204">
    <property type="entry name" value="3-OH-isobutyrate_DH-rel_CS"/>
</dbReference>
<dbReference type="PANTHER" id="PTHR22981:SF7">
    <property type="entry name" value="3-HYDROXYISOBUTYRATE DEHYDROGENASE, MITOCHONDRIAL"/>
    <property type="match status" value="1"/>
</dbReference>
<dbReference type="GO" id="GO:0008442">
    <property type="term" value="F:3-hydroxyisobutyrate dehydrogenase activity"/>
    <property type="evidence" value="ECO:0007669"/>
    <property type="project" value="UniProtKB-EC"/>
</dbReference>
<comment type="catalytic activity">
    <reaction evidence="9 11">
        <text>3-hydroxy-2-methylpropanoate + NAD(+) = 2-methyl-3-oxopropanoate + NADH + H(+)</text>
        <dbReference type="Rhea" id="RHEA:17681"/>
        <dbReference type="ChEBI" id="CHEBI:11805"/>
        <dbReference type="ChEBI" id="CHEBI:15378"/>
        <dbReference type="ChEBI" id="CHEBI:57540"/>
        <dbReference type="ChEBI" id="CHEBI:57700"/>
        <dbReference type="ChEBI" id="CHEBI:57945"/>
        <dbReference type="EC" id="1.1.1.31"/>
    </reaction>
</comment>
<sequence>MIRNKSQTSVGFIGLGNMGSNMAQHLINKGHQLVVYDVFPEAMTAMADKGAVIAQSPADLAHRCDRIISMLPTCAHVKQVYCGDNGVLSKVKSGTLLIDSSTIDPQTSQEVCKASQSKGAVFMDAPVSGAVPAARAATLTFMVGGNASEVEAIRELLLCMGKNVIHCGAVGSGAAAKICNNMMLAISMIGTSETLNLAKRLGLDPKLMTQILNVSSGRSWSSEVYNPVPGIGENLPAGNDYNGGFMTRLITKDLGLAQTAATRANAPTPLGTLSHQLFRLMLNNGYSSKDFSSVYKFIQEFDDKRMIP</sequence>
<dbReference type="GO" id="GO:0006574">
    <property type="term" value="P:L-valine catabolic process"/>
    <property type="evidence" value="ECO:0007669"/>
    <property type="project" value="UniProtKB-UniPathway"/>
</dbReference>
<evidence type="ECO:0000256" key="4">
    <source>
        <dbReference type="ARBA" id="ARBA00022456"/>
    </source>
</evidence>
<dbReference type="InterPro" id="IPR011548">
    <property type="entry name" value="HIBADH"/>
</dbReference>
<dbReference type="GO" id="GO:0051287">
    <property type="term" value="F:NAD binding"/>
    <property type="evidence" value="ECO:0007669"/>
    <property type="project" value="InterPro"/>
</dbReference>
<evidence type="ECO:0000259" key="13">
    <source>
        <dbReference type="Pfam" id="PF14833"/>
    </source>
</evidence>
<protein>
    <recommendedName>
        <fullName evidence="11">3-hydroxyisobutyrate dehydrogenase</fullName>
        <shortName evidence="11">HIBADH</shortName>
        <ecNumber evidence="11">1.1.1.31</ecNumber>
    </recommendedName>
</protein>